<evidence type="ECO:0000259" key="10">
    <source>
        <dbReference type="PROSITE" id="PS50928"/>
    </source>
</evidence>
<keyword evidence="5" id="KW-0997">Cell inner membrane</keyword>
<feature type="transmembrane region" description="Helical" evidence="9">
    <location>
        <begin position="46"/>
        <end position="70"/>
    </location>
</feature>
<reference evidence="12" key="1">
    <citation type="submission" date="2019-07" db="EMBL/GenBank/DDBJ databases">
        <title>Chitinimonas sp. nov., isolated from Ny-Alesund, arctica soil.</title>
        <authorList>
            <person name="Xu Q."/>
            <person name="Peng F."/>
        </authorList>
    </citation>
    <scope>NUCLEOTIDE SEQUENCE [LARGE SCALE GENOMIC DNA]</scope>
    <source>
        <strain evidence="12">R3-44</strain>
    </source>
</reference>
<dbReference type="AlphaFoldDB" id="A0A516SAF3"/>
<dbReference type="GO" id="GO:0043190">
    <property type="term" value="C:ATP-binding cassette (ABC) transporter complex"/>
    <property type="evidence" value="ECO:0007669"/>
    <property type="project" value="InterPro"/>
</dbReference>
<evidence type="ECO:0000256" key="5">
    <source>
        <dbReference type="ARBA" id="ARBA00022519"/>
    </source>
</evidence>
<dbReference type="PANTHER" id="PTHR30133">
    <property type="entry name" value="CATIONIC AMINO ACID TRANSPORTER, MEMBRANE COMPONENT"/>
    <property type="match status" value="1"/>
</dbReference>
<dbReference type="PROSITE" id="PS50928">
    <property type="entry name" value="ABC_TM1"/>
    <property type="match status" value="1"/>
</dbReference>
<dbReference type="EMBL" id="CP041730">
    <property type="protein sequence ID" value="QDQ25129.1"/>
    <property type="molecule type" value="Genomic_DNA"/>
</dbReference>
<name>A0A516SAF3_9NEIS</name>
<protein>
    <submittedName>
        <fullName evidence="11">ABC transporter permease</fullName>
    </submittedName>
</protein>
<dbReference type="GO" id="GO:0022857">
    <property type="term" value="F:transmembrane transporter activity"/>
    <property type="evidence" value="ECO:0007669"/>
    <property type="project" value="InterPro"/>
</dbReference>
<dbReference type="RefSeq" id="WP_143856054.1">
    <property type="nucleotide sequence ID" value="NZ_CP041730.1"/>
</dbReference>
<dbReference type="KEGG" id="cari:FNU76_01470"/>
<keyword evidence="3 9" id="KW-0813">Transport</keyword>
<evidence type="ECO:0000256" key="6">
    <source>
        <dbReference type="ARBA" id="ARBA00022692"/>
    </source>
</evidence>
<dbReference type="NCBIfam" id="TIGR01726">
    <property type="entry name" value="HEQRo_perm_3TM"/>
    <property type="match status" value="1"/>
</dbReference>
<sequence>MEEYVINILKGSVLTLEVALGSLLVAIVLGLLGATAKLSPSRPLQFLAGVYSTVIRGIPDLVLMLLIFYGGQILLNKFLEALGNDSYVEINPFAAGVLTIGFIYGAYMTETFRGAIMAIPKGQMEAGYAFGMSRLRVFFHITVPQMIRLALPSFTNNWLVLIKSTALVSILGLPDMTMLAKQASAAGRGITPLAPMLFILFCGLIYLVFTTVSLMILKRLDRKYSMGVRRGEF</sequence>
<feature type="transmembrane region" description="Helical" evidence="9">
    <location>
        <begin position="90"/>
        <end position="107"/>
    </location>
</feature>
<keyword evidence="7 9" id="KW-1133">Transmembrane helix</keyword>
<evidence type="ECO:0000313" key="11">
    <source>
        <dbReference type="EMBL" id="QDQ25129.1"/>
    </source>
</evidence>
<comment type="subcellular location">
    <subcellularLocation>
        <location evidence="1">Cell inner membrane</location>
        <topology evidence="1">Multi-pass membrane protein</topology>
    </subcellularLocation>
    <subcellularLocation>
        <location evidence="9">Cell membrane</location>
        <topology evidence="9">Multi-pass membrane protein</topology>
    </subcellularLocation>
</comment>
<evidence type="ECO:0000256" key="3">
    <source>
        <dbReference type="ARBA" id="ARBA00022448"/>
    </source>
</evidence>
<dbReference type="Pfam" id="PF00528">
    <property type="entry name" value="BPD_transp_1"/>
    <property type="match status" value="1"/>
</dbReference>
<feature type="transmembrane region" description="Helical" evidence="9">
    <location>
        <begin position="193"/>
        <end position="217"/>
    </location>
</feature>
<evidence type="ECO:0000256" key="4">
    <source>
        <dbReference type="ARBA" id="ARBA00022475"/>
    </source>
</evidence>
<evidence type="ECO:0000256" key="2">
    <source>
        <dbReference type="ARBA" id="ARBA00010072"/>
    </source>
</evidence>
<feature type="transmembrane region" description="Helical" evidence="9">
    <location>
        <begin position="12"/>
        <end position="34"/>
    </location>
</feature>
<gene>
    <name evidence="11" type="ORF">FNU76_01470</name>
</gene>
<feature type="transmembrane region" description="Helical" evidence="9">
    <location>
        <begin position="154"/>
        <end position="173"/>
    </location>
</feature>
<evidence type="ECO:0000256" key="9">
    <source>
        <dbReference type="RuleBase" id="RU363032"/>
    </source>
</evidence>
<keyword evidence="6 9" id="KW-0812">Transmembrane</keyword>
<proteinExistence type="inferred from homology"/>
<keyword evidence="12" id="KW-1185">Reference proteome</keyword>
<organism evidence="11 12">
    <name type="scientific">Chitinimonas arctica</name>
    <dbReference type="NCBI Taxonomy" id="2594795"/>
    <lineage>
        <taxon>Bacteria</taxon>
        <taxon>Pseudomonadati</taxon>
        <taxon>Pseudomonadota</taxon>
        <taxon>Betaproteobacteria</taxon>
        <taxon>Neisseriales</taxon>
        <taxon>Chitinibacteraceae</taxon>
        <taxon>Chitinimonas</taxon>
    </lineage>
</organism>
<dbReference type="SUPFAM" id="SSF161098">
    <property type="entry name" value="MetI-like"/>
    <property type="match status" value="1"/>
</dbReference>
<dbReference type="Gene3D" id="1.10.3720.10">
    <property type="entry name" value="MetI-like"/>
    <property type="match status" value="1"/>
</dbReference>
<dbReference type="InterPro" id="IPR051613">
    <property type="entry name" value="ABC_transp_permease_HisMQ"/>
</dbReference>
<comment type="similarity">
    <text evidence="2">Belongs to the binding-protein-dependent transport system permease family. HisMQ subfamily.</text>
</comment>
<dbReference type="Proteomes" id="UP000317550">
    <property type="component" value="Chromosome"/>
</dbReference>
<accession>A0A516SAF3</accession>
<dbReference type="InterPro" id="IPR035906">
    <property type="entry name" value="MetI-like_sf"/>
</dbReference>
<evidence type="ECO:0000256" key="7">
    <source>
        <dbReference type="ARBA" id="ARBA00022989"/>
    </source>
</evidence>
<keyword evidence="4" id="KW-1003">Cell membrane</keyword>
<dbReference type="PANTHER" id="PTHR30133:SF4">
    <property type="entry name" value="ARGININE_ORNITHINE TRANSPORT PROTEIN AOTQ"/>
    <property type="match status" value="1"/>
</dbReference>
<dbReference type="CDD" id="cd06261">
    <property type="entry name" value="TM_PBP2"/>
    <property type="match status" value="1"/>
</dbReference>
<evidence type="ECO:0000256" key="1">
    <source>
        <dbReference type="ARBA" id="ARBA00004429"/>
    </source>
</evidence>
<keyword evidence="8 9" id="KW-0472">Membrane</keyword>
<dbReference type="InterPro" id="IPR000515">
    <property type="entry name" value="MetI-like"/>
</dbReference>
<evidence type="ECO:0000256" key="8">
    <source>
        <dbReference type="ARBA" id="ARBA00023136"/>
    </source>
</evidence>
<feature type="domain" description="ABC transmembrane type-1" evidence="10">
    <location>
        <begin position="12"/>
        <end position="209"/>
    </location>
</feature>
<dbReference type="OrthoDB" id="92598at2"/>
<dbReference type="InterPro" id="IPR010065">
    <property type="entry name" value="AA_ABC_transptr_permease_3TM"/>
</dbReference>
<evidence type="ECO:0000313" key="12">
    <source>
        <dbReference type="Proteomes" id="UP000317550"/>
    </source>
</evidence>